<reference evidence="9 10" key="1">
    <citation type="submission" date="2020-08" db="EMBL/GenBank/DDBJ databases">
        <title>Sequencing the genomes of 1000 actinobacteria strains.</title>
        <authorList>
            <person name="Klenk H.-P."/>
        </authorList>
    </citation>
    <scope>NUCLEOTIDE SEQUENCE [LARGE SCALE GENOMIC DNA]</scope>
    <source>
        <strain evidence="9 10">DSM 45823</strain>
    </source>
</reference>
<evidence type="ECO:0000256" key="2">
    <source>
        <dbReference type="ARBA" id="ARBA00022527"/>
    </source>
</evidence>
<dbReference type="InterPro" id="IPR011009">
    <property type="entry name" value="Kinase-like_dom_sf"/>
</dbReference>
<dbReference type="RefSeq" id="WP_182705530.1">
    <property type="nucleotide sequence ID" value="NZ_JACJII010000001.1"/>
</dbReference>
<dbReference type="PROSITE" id="PS00108">
    <property type="entry name" value="PROTEIN_KINASE_ST"/>
    <property type="match status" value="1"/>
</dbReference>
<dbReference type="EMBL" id="JACJII010000001">
    <property type="protein sequence ID" value="MBA9003890.1"/>
    <property type="molecule type" value="Genomic_DNA"/>
</dbReference>
<dbReference type="GO" id="GO:0005524">
    <property type="term" value="F:ATP binding"/>
    <property type="evidence" value="ECO:0007669"/>
    <property type="project" value="UniProtKB-KW"/>
</dbReference>
<keyword evidence="10" id="KW-1185">Reference proteome</keyword>
<evidence type="ECO:0000256" key="6">
    <source>
        <dbReference type="ARBA" id="ARBA00022840"/>
    </source>
</evidence>
<name>A0A7W3MXT0_9ACTN</name>
<evidence type="ECO:0000313" key="10">
    <source>
        <dbReference type="Proteomes" id="UP000539313"/>
    </source>
</evidence>
<evidence type="ECO:0000313" key="9">
    <source>
        <dbReference type="EMBL" id="MBA9003890.1"/>
    </source>
</evidence>
<evidence type="ECO:0000256" key="5">
    <source>
        <dbReference type="ARBA" id="ARBA00022777"/>
    </source>
</evidence>
<organism evidence="9 10">
    <name type="scientific">Thermomonospora cellulosilytica</name>
    <dbReference type="NCBI Taxonomy" id="1411118"/>
    <lineage>
        <taxon>Bacteria</taxon>
        <taxon>Bacillati</taxon>
        <taxon>Actinomycetota</taxon>
        <taxon>Actinomycetes</taxon>
        <taxon>Streptosporangiales</taxon>
        <taxon>Thermomonosporaceae</taxon>
        <taxon>Thermomonospora</taxon>
    </lineage>
</organism>
<comment type="caution">
    <text evidence="9">The sequence shown here is derived from an EMBL/GenBank/DDBJ whole genome shotgun (WGS) entry which is preliminary data.</text>
</comment>
<dbReference type="Pfam" id="PF00069">
    <property type="entry name" value="Pkinase"/>
    <property type="match status" value="1"/>
</dbReference>
<dbReference type="InterPro" id="IPR000719">
    <property type="entry name" value="Prot_kinase_dom"/>
</dbReference>
<dbReference type="GO" id="GO:0004674">
    <property type="term" value="F:protein serine/threonine kinase activity"/>
    <property type="evidence" value="ECO:0007669"/>
    <property type="project" value="UniProtKB-KW"/>
</dbReference>
<evidence type="ECO:0000256" key="4">
    <source>
        <dbReference type="ARBA" id="ARBA00022741"/>
    </source>
</evidence>
<dbReference type="PROSITE" id="PS50011">
    <property type="entry name" value="PROTEIN_KINASE_DOM"/>
    <property type="match status" value="1"/>
</dbReference>
<protein>
    <recommendedName>
        <fullName evidence="1">non-specific serine/threonine protein kinase</fullName>
        <ecNumber evidence="1">2.7.11.1</ecNumber>
    </recommendedName>
</protein>
<keyword evidence="6" id="KW-0067">ATP-binding</keyword>
<dbReference type="SUPFAM" id="SSF56112">
    <property type="entry name" value="Protein kinase-like (PK-like)"/>
    <property type="match status" value="1"/>
</dbReference>
<keyword evidence="3 9" id="KW-0808">Transferase</keyword>
<dbReference type="InterPro" id="IPR008271">
    <property type="entry name" value="Ser/Thr_kinase_AS"/>
</dbReference>
<keyword evidence="5 9" id="KW-0418">Kinase</keyword>
<dbReference type="Proteomes" id="UP000539313">
    <property type="component" value="Unassembled WGS sequence"/>
</dbReference>
<dbReference type="AlphaFoldDB" id="A0A7W3MXT0"/>
<evidence type="ECO:0000256" key="3">
    <source>
        <dbReference type="ARBA" id="ARBA00022679"/>
    </source>
</evidence>
<gene>
    <name evidence="9" type="ORF">HNR21_002772</name>
</gene>
<dbReference type="Gene3D" id="3.30.200.20">
    <property type="entry name" value="Phosphorylase Kinase, domain 1"/>
    <property type="match status" value="1"/>
</dbReference>
<dbReference type="PANTHER" id="PTHR43289">
    <property type="entry name" value="MITOGEN-ACTIVATED PROTEIN KINASE KINASE KINASE 20-RELATED"/>
    <property type="match status" value="1"/>
</dbReference>
<evidence type="ECO:0000256" key="1">
    <source>
        <dbReference type="ARBA" id="ARBA00012513"/>
    </source>
</evidence>
<dbReference type="CDD" id="cd14014">
    <property type="entry name" value="STKc_PknB_like"/>
    <property type="match status" value="1"/>
</dbReference>
<dbReference type="PANTHER" id="PTHR43289:SF6">
    <property type="entry name" value="SERINE_THREONINE-PROTEIN KINASE NEKL-3"/>
    <property type="match status" value="1"/>
</dbReference>
<sequence>MTDWRLPGYTELGELGRGAQGRVVLARDETDGELVAIKYLDPGRLADERALDRFRGEARALAQVRDPHVARLHRLVETAEGAAIVLEAVRGASLRTLLDRYEPMSPESALAVLKGSLLGLAAAHAAGVIHRDYKPANVIVQPDGLSKLIDFGVAGLAGERSGGGTPAYMAPEQWSGGPASPATDVYAATCVFFECVTGARPYPAADLAELRRRHLEDPVPAEAVPEPLRPLLERGMAKDPAARPMGAAAFVTELEAVAGGAYGPDWETRGWGALGVATAAVLPLAMAALATGGAAGAAVAAGAGAGTSAAGQGILATTAAKVTAAVAVTATVAGAGVGAYEVVADEPPPVVRQVSLSTPTLERTIPVTGRPAIRVLGASYLQVSGLADRAVQDRANQALRAPLDNAITSFRRYMAGEHQPTSPPRCAELDAEVEIRLGGPRLVSVVYRFDTRTCSVADEDPGGFDAVTVDLDTGRAVTVDDLFRPGSIDRLSERLPPPTPDSGECGYDLPLRRDRFAPGRAPLGHPVPPDILLTLTGTALELRFQSTLPCPAGHTETLPLDRVRDLLSPQVLAALTTAPTPERS</sequence>
<evidence type="ECO:0000259" key="8">
    <source>
        <dbReference type="PROSITE" id="PS50011"/>
    </source>
</evidence>
<keyword evidence="2" id="KW-0723">Serine/threonine-protein kinase</keyword>
<feature type="region of interest" description="Disordered" evidence="7">
    <location>
        <begin position="488"/>
        <end position="508"/>
    </location>
</feature>
<evidence type="ECO:0000256" key="7">
    <source>
        <dbReference type="SAM" id="MobiDB-lite"/>
    </source>
</evidence>
<feature type="domain" description="Protein kinase" evidence="8">
    <location>
        <begin position="9"/>
        <end position="257"/>
    </location>
</feature>
<dbReference type="Gene3D" id="1.10.510.10">
    <property type="entry name" value="Transferase(Phosphotransferase) domain 1"/>
    <property type="match status" value="1"/>
</dbReference>
<dbReference type="EC" id="2.7.11.1" evidence="1"/>
<keyword evidence="4" id="KW-0547">Nucleotide-binding</keyword>
<accession>A0A7W3MXT0</accession>
<proteinExistence type="predicted"/>